<keyword evidence="3" id="KW-1185">Reference proteome</keyword>
<keyword evidence="1" id="KW-1133">Transmembrane helix</keyword>
<gene>
    <name evidence="2" type="ORF">Q428_04720</name>
</gene>
<feature type="transmembrane region" description="Helical" evidence="1">
    <location>
        <begin position="193"/>
        <end position="215"/>
    </location>
</feature>
<keyword evidence="1" id="KW-0472">Membrane</keyword>
<organism evidence="2 3">
    <name type="scientific">Fervidicella metallireducens AeB</name>
    <dbReference type="NCBI Taxonomy" id="1403537"/>
    <lineage>
        <taxon>Bacteria</taxon>
        <taxon>Bacillati</taxon>
        <taxon>Bacillota</taxon>
        <taxon>Clostridia</taxon>
        <taxon>Eubacteriales</taxon>
        <taxon>Clostridiaceae</taxon>
        <taxon>Fervidicella</taxon>
    </lineage>
</organism>
<dbReference type="InterPro" id="IPR025699">
    <property type="entry name" value="ABC2_memb-like"/>
</dbReference>
<feature type="transmembrane region" description="Helical" evidence="1">
    <location>
        <begin position="122"/>
        <end position="142"/>
    </location>
</feature>
<feature type="transmembrane region" description="Helical" evidence="1">
    <location>
        <begin position="154"/>
        <end position="173"/>
    </location>
</feature>
<dbReference type="Proteomes" id="UP000019681">
    <property type="component" value="Unassembled WGS sequence"/>
</dbReference>
<comment type="caution">
    <text evidence="2">The sequence shown here is derived from an EMBL/GenBank/DDBJ whole genome shotgun (WGS) entry which is preliminary data.</text>
</comment>
<dbReference type="OrthoDB" id="2917865at2"/>
<name>A0A017RWH0_9CLOT</name>
<proteinExistence type="predicted"/>
<dbReference type="Pfam" id="PF13346">
    <property type="entry name" value="ABC2_membrane_5"/>
    <property type="match status" value="1"/>
</dbReference>
<sequence length="223" mass="26158">MLNLILKDILIQKKSLFIGFVYSLFVFLIFKTNTFPQENGKFIFGAVSIAYIFATYSIEYDEKNNCHWILNSLPLRRKEIVLAKYISLVIYNVIGISMMLITGRILSIIGFNLGNYVVDLKSILYVFQSTFLAFSFFYPIYFKISYSKTRYINTIVYLTVVFLPSFFDFLFKNMEGISNLKFLFEMTLNKWDITQQSMLLAFIIAFTVISVFISIRNYSEKNF</sequence>
<dbReference type="RefSeq" id="WP_035378621.1">
    <property type="nucleotide sequence ID" value="NZ_AZQP01000010.1"/>
</dbReference>
<evidence type="ECO:0000313" key="3">
    <source>
        <dbReference type="Proteomes" id="UP000019681"/>
    </source>
</evidence>
<dbReference type="PANTHER" id="PTHR41309:SF2">
    <property type="entry name" value="MEMBRANE PROTEIN"/>
    <property type="match status" value="1"/>
</dbReference>
<feature type="transmembrane region" description="Helical" evidence="1">
    <location>
        <begin position="12"/>
        <end position="30"/>
    </location>
</feature>
<dbReference type="AlphaFoldDB" id="A0A017RWH0"/>
<protein>
    <submittedName>
        <fullName evidence="2">Uncharacterized protein</fullName>
    </submittedName>
</protein>
<evidence type="ECO:0000256" key="1">
    <source>
        <dbReference type="SAM" id="Phobius"/>
    </source>
</evidence>
<evidence type="ECO:0000313" key="2">
    <source>
        <dbReference type="EMBL" id="EYE89012.1"/>
    </source>
</evidence>
<feature type="transmembrane region" description="Helical" evidence="1">
    <location>
        <begin position="81"/>
        <end position="102"/>
    </location>
</feature>
<dbReference type="STRING" id="1403537.Q428_04720"/>
<keyword evidence="1" id="KW-0812">Transmembrane</keyword>
<reference evidence="2 3" key="1">
    <citation type="journal article" date="2014" name="Genome Announc.">
        <title>Draft Genome Sequence of Fervidicella metallireducens Strain AeBT, an Iron-Reducing Thermoanaerobe from the Great Artesian Basin.</title>
        <authorList>
            <person name="Patel B.K."/>
        </authorList>
    </citation>
    <scope>NUCLEOTIDE SEQUENCE [LARGE SCALE GENOMIC DNA]</scope>
    <source>
        <strain evidence="2 3">AeB</strain>
    </source>
</reference>
<dbReference type="PANTHER" id="PTHR41309">
    <property type="entry name" value="MEMBRANE PROTEIN-RELATED"/>
    <property type="match status" value="1"/>
</dbReference>
<dbReference type="EMBL" id="AZQP01000010">
    <property type="protein sequence ID" value="EYE89012.1"/>
    <property type="molecule type" value="Genomic_DNA"/>
</dbReference>
<accession>A0A017RWH0</accession>